<reference evidence="2" key="1">
    <citation type="submission" date="2018-04" db="EMBL/GenBank/DDBJ databases">
        <title>Transcriptome assembly of Sipha flava.</title>
        <authorList>
            <person name="Scully E.D."/>
            <person name="Geib S.M."/>
            <person name="Palmer N.A."/>
            <person name="Koch K."/>
            <person name="Bradshaw J."/>
            <person name="Heng-Moss T."/>
            <person name="Sarath G."/>
        </authorList>
    </citation>
    <scope>NUCLEOTIDE SEQUENCE</scope>
</reference>
<dbReference type="CDD" id="cd01647">
    <property type="entry name" value="RT_LTR"/>
    <property type="match status" value="1"/>
</dbReference>
<dbReference type="OrthoDB" id="6626647at2759"/>
<organism evidence="2">
    <name type="scientific">Sipha flava</name>
    <name type="common">yellow sugarcane aphid</name>
    <dbReference type="NCBI Taxonomy" id="143950"/>
    <lineage>
        <taxon>Eukaryota</taxon>
        <taxon>Metazoa</taxon>
        <taxon>Ecdysozoa</taxon>
        <taxon>Arthropoda</taxon>
        <taxon>Hexapoda</taxon>
        <taxon>Insecta</taxon>
        <taxon>Pterygota</taxon>
        <taxon>Neoptera</taxon>
        <taxon>Paraneoptera</taxon>
        <taxon>Hemiptera</taxon>
        <taxon>Sternorrhyncha</taxon>
        <taxon>Aphidomorpha</taxon>
        <taxon>Aphidoidea</taxon>
        <taxon>Aphididae</taxon>
        <taxon>Sipha</taxon>
    </lineage>
</organism>
<evidence type="ECO:0000313" key="2">
    <source>
        <dbReference type="EMBL" id="MBY78556.1"/>
    </source>
</evidence>
<name>A0A2S2QLC4_9HEMI</name>
<dbReference type="SUPFAM" id="SSF56672">
    <property type="entry name" value="DNA/RNA polymerases"/>
    <property type="match status" value="1"/>
</dbReference>
<gene>
    <name evidence="2" type="primary">TY3B-I_2</name>
    <name evidence="2" type="ORF">g.1423</name>
</gene>
<dbReference type="PROSITE" id="PS50878">
    <property type="entry name" value="RT_POL"/>
    <property type="match status" value="1"/>
</dbReference>
<dbReference type="Gene3D" id="2.40.70.10">
    <property type="entry name" value="Acid Proteases"/>
    <property type="match status" value="1"/>
</dbReference>
<dbReference type="SUPFAM" id="SSF50630">
    <property type="entry name" value="Acid proteases"/>
    <property type="match status" value="1"/>
</dbReference>
<dbReference type="InterPro" id="IPR000477">
    <property type="entry name" value="RT_dom"/>
</dbReference>
<accession>A0A2S2QLC4</accession>
<dbReference type="Gene3D" id="3.30.70.270">
    <property type="match status" value="2"/>
</dbReference>
<dbReference type="GO" id="GO:0071897">
    <property type="term" value="P:DNA biosynthetic process"/>
    <property type="evidence" value="ECO:0007669"/>
    <property type="project" value="UniProtKB-ARBA"/>
</dbReference>
<dbReference type="EMBL" id="GGMS01009353">
    <property type="protein sequence ID" value="MBY78556.1"/>
    <property type="molecule type" value="Transcribed_RNA"/>
</dbReference>
<dbReference type="Pfam" id="PF00078">
    <property type="entry name" value="RVT_1"/>
    <property type="match status" value="1"/>
</dbReference>
<dbReference type="InterPro" id="IPR043502">
    <property type="entry name" value="DNA/RNA_pol_sf"/>
</dbReference>
<feature type="domain" description="Reverse transcriptase" evidence="1">
    <location>
        <begin position="183"/>
        <end position="360"/>
    </location>
</feature>
<dbReference type="InterPro" id="IPR043128">
    <property type="entry name" value="Rev_trsase/Diguanyl_cyclase"/>
</dbReference>
<dbReference type="Gene3D" id="3.10.10.10">
    <property type="entry name" value="HIV Type 1 Reverse Transcriptase, subunit A, domain 1"/>
    <property type="match status" value="1"/>
</dbReference>
<dbReference type="PANTHER" id="PTHR37984">
    <property type="entry name" value="PROTEIN CBG26694"/>
    <property type="match status" value="1"/>
</dbReference>
<protein>
    <submittedName>
        <fullName evidence="2">Transposon Ty3-I Gag-Pol polyprotein</fullName>
    </submittedName>
</protein>
<proteinExistence type="predicted"/>
<dbReference type="AlphaFoldDB" id="A0A2S2QLC4"/>
<dbReference type="InterPro" id="IPR050951">
    <property type="entry name" value="Retrovirus_Pol_polyprotein"/>
</dbReference>
<sequence length="433" mass="49835">MSIEYLTLDEIGIKDNNNIWLEKVKINDINTEVKIDTGARLNVMSNKFYKKLKTEIKNSNVVIKVFGGAIIKSLGKVQVTVVNQSAQIIAIFEVVEYDGNPILGYMDCKRLNYISELNEIKKEVSTEKFIKNHLDVFTGIGCFPDKVKIKVKHGSVPIINSPRRVPIKLMEKLKELLKMLCYKKIIEKSKEPSEWQNNLVVIEKPDKSLRMCLDPRDLNKNIVREMVEIPTLDEVRNKLMNKKLYTLVDLKDGFYQCELEEGSKRYCAFSTPYGTYNFNRLPFGIACAPELFQQLTNKYFGDIQNVCIYIDDILVYGKTKEEHDEALKKVMDRARLLNIKFNPDKIQYQKNEIKYLGLKFSEKGVEPDEDRIKAILELKSPTNLKELQSVLGMVNYLRASIPNMADIVEPMRALLKKIVGGYGVIIVRGHLIH</sequence>
<dbReference type="PANTHER" id="PTHR37984:SF7">
    <property type="entry name" value="INTEGRASE CATALYTIC DOMAIN-CONTAINING PROTEIN"/>
    <property type="match status" value="1"/>
</dbReference>
<evidence type="ECO:0000259" key="1">
    <source>
        <dbReference type="PROSITE" id="PS50878"/>
    </source>
</evidence>
<dbReference type="InterPro" id="IPR021109">
    <property type="entry name" value="Peptidase_aspartic_dom_sf"/>
</dbReference>